<dbReference type="Proteomes" id="UP000502823">
    <property type="component" value="Unassembled WGS sequence"/>
</dbReference>
<dbReference type="InParanoid" id="A0A6L2Q0C2"/>
<comment type="similarity">
    <text evidence="1">Belongs to the UPF0489 family.</text>
</comment>
<sequence>FQAVASLVQAVETHYPGEEIDWTLVHDAGCTCDDTELPHHVTSRDNIEHLITTSFTGLLNSLPGPPTIITIS</sequence>
<proteinExistence type="inferred from homology"/>
<dbReference type="EMBL" id="BLKM01000612">
    <property type="protein sequence ID" value="GFG36165.1"/>
    <property type="molecule type" value="Genomic_DNA"/>
</dbReference>
<gene>
    <name evidence="2" type="ORF">Cfor_00376</name>
</gene>
<feature type="non-terminal residue" evidence="2">
    <location>
        <position position="1"/>
    </location>
</feature>
<evidence type="ECO:0000313" key="2">
    <source>
        <dbReference type="EMBL" id="GFG36165.1"/>
    </source>
</evidence>
<evidence type="ECO:0000313" key="3">
    <source>
        <dbReference type="Proteomes" id="UP000502823"/>
    </source>
</evidence>
<accession>A0A6L2Q0C2</accession>
<reference evidence="3" key="1">
    <citation type="submission" date="2020-01" db="EMBL/GenBank/DDBJ databases">
        <title>Draft genome sequence of the Termite Coptotermes fromosanus.</title>
        <authorList>
            <person name="Itakura S."/>
            <person name="Yosikawa Y."/>
            <person name="Umezawa K."/>
        </authorList>
    </citation>
    <scope>NUCLEOTIDE SEQUENCE [LARGE SCALE GENOMIC DNA]</scope>
</reference>
<organism evidence="2 3">
    <name type="scientific">Coptotermes formosanus</name>
    <name type="common">Formosan subterranean termite</name>
    <dbReference type="NCBI Taxonomy" id="36987"/>
    <lineage>
        <taxon>Eukaryota</taxon>
        <taxon>Metazoa</taxon>
        <taxon>Ecdysozoa</taxon>
        <taxon>Arthropoda</taxon>
        <taxon>Hexapoda</taxon>
        <taxon>Insecta</taxon>
        <taxon>Pterygota</taxon>
        <taxon>Neoptera</taxon>
        <taxon>Polyneoptera</taxon>
        <taxon>Dictyoptera</taxon>
        <taxon>Blattodea</taxon>
        <taxon>Blattoidea</taxon>
        <taxon>Termitoidae</taxon>
        <taxon>Rhinotermitidae</taxon>
        <taxon>Coptotermes</taxon>
    </lineage>
</organism>
<name>A0A6L2Q0C2_COPFO</name>
<comment type="caution">
    <text evidence="2">The sequence shown here is derived from an EMBL/GenBank/DDBJ whole genome shotgun (WGS) entry which is preliminary data.</text>
</comment>
<dbReference type="OrthoDB" id="418142at2759"/>
<feature type="non-terminal residue" evidence="2">
    <location>
        <position position="72"/>
    </location>
</feature>
<dbReference type="AlphaFoldDB" id="A0A6L2Q0C2"/>
<dbReference type="PANTHER" id="PTHR13225">
    <property type="entry name" value="MISEXPRESSION SUPPRESSOR OF RAS 6"/>
    <property type="match status" value="1"/>
</dbReference>
<evidence type="ECO:0000256" key="1">
    <source>
        <dbReference type="ARBA" id="ARBA00007099"/>
    </source>
</evidence>
<dbReference type="InterPro" id="IPR024131">
    <property type="entry name" value="UPF0489"/>
</dbReference>
<protein>
    <submittedName>
        <fullName evidence="2">Uncharacterized protein</fullName>
    </submittedName>
</protein>
<keyword evidence="3" id="KW-1185">Reference proteome</keyword>
<dbReference type="PANTHER" id="PTHR13225:SF3">
    <property type="entry name" value="UPF0489 PROTEIN C5ORF22"/>
    <property type="match status" value="1"/>
</dbReference>